<comment type="similarity">
    <text evidence="1">Belongs to the shaker potassium channel beta subunit family.</text>
</comment>
<dbReference type="Gene3D" id="3.20.20.100">
    <property type="entry name" value="NADP-dependent oxidoreductase domain"/>
    <property type="match status" value="1"/>
</dbReference>
<keyword evidence="3" id="KW-0560">Oxidoreductase</keyword>
<dbReference type="AlphaFoldDB" id="A0A7J5BZB6"/>
<evidence type="ECO:0000259" key="5">
    <source>
        <dbReference type="Pfam" id="PF00248"/>
    </source>
</evidence>
<evidence type="ECO:0000256" key="4">
    <source>
        <dbReference type="SAM" id="MobiDB-lite"/>
    </source>
</evidence>
<keyword evidence="2" id="KW-0521">NADP</keyword>
<dbReference type="RefSeq" id="WP_158039867.1">
    <property type="nucleotide sequence ID" value="NZ_JACCFV010000001.1"/>
</dbReference>
<organism evidence="6 7">
    <name type="scientific">Pseudoclavibacter chungangensis</name>
    <dbReference type="NCBI Taxonomy" id="587635"/>
    <lineage>
        <taxon>Bacteria</taxon>
        <taxon>Bacillati</taxon>
        <taxon>Actinomycetota</taxon>
        <taxon>Actinomycetes</taxon>
        <taxon>Micrococcales</taxon>
        <taxon>Microbacteriaceae</taxon>
        <taxon>Pseudoclavibacter</taxon>
    </lineage>
</organism>
<dbReference type="EMBL" id="WBJZ01000005">
    <property type="protein sequence ID" value="KAB1659703.1"/>
    <property type="molecule type" value="Genomic_DNA"/>
</dbReference>
<evidence type="ECO:0000313" key="6">
    <source>
        <dbReference type="EMBL" id="KAB1659703.1"/>
    </source>
</evidence>
<evidence type="ECO:0000256" key="3">
    <source>
        <dbReference type="ARBA" id="ARBA00023002"/>
    </source>
</evidence>
<protein>
    <recommendedName>
        <fullName evidence="5">NADP-dependent oxidoreductase domain-containing protein</fullName>
    </recommendedName>
</protein>
<dbReference type="InterPro" id="IPR036812">
    <property type="entry name" value="NAD(P)_OxRdtase_dom_sf"/>
</dbReference>
<dbReference type="Proteomes" id="UP000467240">
    <property type="component" value="Unassembled WGS sequence"/>
</dbReference>
<feature type="domain" description="NADP-dependent oxidoreductase" evidence="5">
    <location>
        <begin position="45"/>
        <end position="346"/>
    </location>
</feature>
<dbReference type="CDD" id="cd19089">
    <property type="entry name" value="AKR_AKR14A1_2"/>
    <property type="match status" value="1"/>
</dbReference>
<feature type="region of interest" description="Disordered" evidence="4">
    <location>
        <begin position="350"/>
        <end position="374"/>
    </location>
</feature>
<evidence type="ECO:0000313" key="7">
    <source>
        <dbReference type="Proteomes" id="UP000467240"/>
    </source>
</evidence>
<dbReference type="GO" id="GO:0016491">
    <property type="term" value="F:oxidoreductase activity"/>
    <property type="evidence" value="ECO:0007669"/>
    <property type="project" value="UniProtKB-KW"/>
</dbReference>
<accession>A0A7J5BZB6</accession>
<name>A0A7J5BZB6_9MICO</name>
<reference evidence="6 7" key="1">
    <citation type="submission" date="2019-09" db="EMBL/GenBank/DDBJ databases">
        <title>Phylogeny of genus Pseudoclavibacter and closely related genus.</title>
        <authorList>
            <person name="Li Y."/>
        </authorList>
    </citation>
    <scope>NUCLEOTIDE SEQUENCE [LARGE SCALE GENOMIC DNA]</scope>
    <source>
        <strain evidence="6 7">DSM 23821</strain>
    </source>
</reference>
<dbReference type="Pfam" id="PF00248">
    <property type="entry name" value="Aldo_ket_red"/>
    <property type="match status" value="1"/>
</dbReference>
<dbReference type="InterPro" id="IPR023210">
    <property type="entry name" value="NADP_OxRdtase_dom"/>
</dbReference>
<dbReference type="PANTHER" id="PTHR43150">
    <property type="entry name" value="HYPERKINETIC, ISOFORM M"/>
    <property type="match status" value="1"/>
</dbReference>
<evidence type="ECO:0000256" key="2">
    <source>
        <dbReference type="ARBA" id="ARBA00022857"/>
    </source>
</evidence>
<evidence type="ECO:0000256" key="1">
    <source>
        <dbReference type="ARBA" id="ARBA00006515"/>
    </source>
</evidence>
<dbReference type="SUPFAM" id="SSF51430">
    <property type="entry name" value="NAD(P)-linked oxidoreductase"/>
    <property type="match status" value="1"/>
</dbReference>
<dbReference type="OrthoDB" id="9768793at2"/>
<sequence length="374" mass="39625">MRRAPTSAKGTKLIGLAAEKEPITHPTELLDARRAGRTGLVLPTLSLGLWHTFGEHTPVHDQRERLLAAFDAGIWHIDTANRYGPPHGHAEEVLGSVLARDLAAHRSEIMVSTKAGNRIGPGAYGAGGSRKHLLEALDASLGRLRLDHVDVFYLHRPDPEVDVDETVAALAHTVTSGRAHYVGISNADAATTTEYATKLRAAGVPLALHQHRFSLLDRDAESGGLHDVLGAERVGGVVYSPLAQGLLTDHYLAGSAPAGARAGSSPFLGTEFIDDAYLARTREANELATRHARTLAQLALQWVLRAPAVTSAILGVSRVEQLHANIAALQAPPLDEETLAALDRLYPAASSRTAEDATATNPATSSETAPSPAP</sequence>
<keyword evidence="7" id="KW-1185">Reference proteome</keyword>
<comment type="caution">
    <text evidence="6">The sequence shown here is derived from an EMBL/GenBank/DDBJ whole genome shotgun (WGS) entry which is preliminary data.</text>
</comment>
<proteinExistence type="inferred from homology"/>
<feature type="compositionally biased region" description="Polar residues" evidence="4">
    <location>
        <begin position="358"/>
        <end position="374"/>
    </location>
</feature>
<gene>
    <name evidence="6" type="ORF">F8O01_05455</name>
</gene>
<dbReference type="InterPro" id="IPR005399">
    <property type="entry name" value="K_chnl_volt-dep_bsu_KCNAB-rel"/>
</dbReference>
<dbReference type="GO" id="GO:0051596">
    <property type="term" value="P:methylglyoxal catabolic process"/>
    <property type="evidence" value="ECO:0007669"/>
    <property type="project" value="TreeGrafter"/>
</dbReference>
<dbReference type="PANTHER" id="PTHR43150:SF4">
    <property type="entry name" value="L-GLYCERALDEHYDE 3-PHOSPHATE REDUCTASE"/>
    <property type="match status" value="1"/>
</dbReference>